<dbReference type="AlphaFoldDB" id="A0A8J3CDK4"/>
<gene>
    <name evidence="2" type="ORF">GCM10012275_56450</name>
</gene>
<keyword evidence="1" id="KW-0812">Transmembrane</keyword>
<evidence type="ECO:0000313" key="2">
    <source>
        <dbReference type="EMBL" id="GGM78538.1"/>
    </source>
</evidence>
<evidence type="ECO:0000313" key="3">
    <source>
        <dbReference type="Proteomes" id="UP000637578"/>
    </source>
</evidence>
<comment type="caution">
    <text evidence="2">The sequence shown here is derived from an EMBL/GenBank/DDBJ whole genome shotgun (WGS) entry which is preliminary data.</text>
</comment>
<name>A0A8J3CDK4_9PSEU</name>
<accession>A0A8J3CDK4</accession>
<reference evidence="2" key="1">
    <citation type="journal article" date="2014" name="Int. J. Syst. Evol. Microbiol.">
        <title>Complete genome sequence of Corynebacterium casei LMG S-19264T (=DSM 44701T), isolated from a smear-ripened cheese.</title>
        <authorList>
            <consortium name="US DOE Joint Genome Institute (JGI-PGF)"/>
            <person name="Walter F."/>
            <person name="Albersmeier A."/>
            <person name="Kalinowski J."/>
            <person name="Ruckert C."/>
        </authorList>
    </citation>
    <scope>NUCLEOTIDE SEQUENCE</scope>
    <source>
        <strain evidence="2">CGMCC 4.5737</strain>
    </source>
</reference>
<sequence>MRAGVLLAIRILVVWVLTAVLIVGLAGGVLGFGSVEVSLSIVLALVVSVALNWKRVKAIRGASTT</sequence>
<dbReference type="EMBL" id="BMMK01000041">
    <property type="protein sequence ID" value="GGM78538.1"/>
    <property type="molecule type" value="Genomic_DNA"/>
</dbReference>
<feature type="transmembrane region" description="Helical" evidence="1">
    <location>
        <begin position="37"/>
        <end position="53"/>
    </location>
</feature>
<dbReference type="RefSeq" id="WP_189061468.1">
    <property type="nucleotide sequence ID" value="NZ_BMMK01000041.1"/>
</dbReference>
<dbReference type="Proteomes" id="UP000637578">
    <property type="component" value="Unassembled WGS sequence"/>
</dbReference>
<proteinExistence type="predicted"/>
<protein>
    <submittedName>
        <fullName evidence="2">Uncharacterized protein</fullName>
    </submittedName>
</protein>
<evidence type="ECO:0000256" key="1">
    <source>
        <dbReference type="SAM" id="Phobius"/>
    </source>
</evidence>
<keyword evidence="3" id="KW-1185">Reference proteome</keyword>
<keyword evidence="1" id="KW-0472">Membrane</keyword>
<organism evidence="2 3">
    <name type="scientific">Longimycelium tulufanense</name>
    <dbReference type="NCBI Taxonomy" id="907463"/>
    <lineage>
        <taxon>Bacteria</taxon>
        <taxon>Bacillati</taxon>
        <taxon>Actinomycetota</taxon>
        <taxon>Actinomycetes</taxon>
        <taxon>Pseudonocardiales</taxon>
        <taxon>Pseudonocardiaceae</taxon>
        <taxon>Longimycelium</taxon>
    </lineage>
</organism>
<keyword evidence="1" id="KW-1133">Transmembrane helix</keyword>
<feature type="transmembrane region" description="Helical" evidence="1">
    <location>
        <begin position="7"/>
        <end position="31"/>
    </location>
</feature>
<reference evidence="2" key="2">
    <citation type="submission" date="2020-09" db="EMBL/GenBank/DDBJ databases">
        <authorList>
            <person name="Sun Q."/>
            <person name="Zhou Y."/>
        </authorList>
    </citation>
    <scope>NUCLEOTIDE SEQUENCE</scope>
    <source>
        <strain evidence="2">CGMCC 4.5737</strain>
    </source>
</reference>